<feature type="compositionally biased region" description="Basic and acidic residues" evidence="7">
    <location>
        <begin position="42"/>
        <end position="59"/>
    </location>
</feature>
<feature type="compositionally biased region" description="Basic residues" evidence="7">
    <location>
        <begin position="434"/>
        <end position="443"/>
    </location>
</feature>
<proteinExistence type="inferred from homology"/>
<evidence type="ECO:0000256" key="2">
    <source>
        <dbReference type="ARBA" id="ARBA00022723"/>
    </source>
</evidence>
<gene>
    <name evidence="9" type="ORF">NP493_116g04026</name>
</gene>
<sequence>MSSTMAQASRIPRPILKRSLLRRTPSAPSKLEALKVQYQERQCQERQRQLAPDSHEDSHQGAADYMVKANKTKRGILRDFFHERRNTDSGNLQYRYQKPIYDDDKVIGYTHHPVLPYHKNSAGRDKSNPLTPIQHVAKPPSGKHSKHSQGRHLQQNGLTPERVLSDTGTNSPGSAGEPLPFQQKPTLVRGRRRSRHASSSSSSTENATVQESVNDSLPLNTAQLHHIHERQREIFSRRHSSTSSDQVALHKPKVVTQPTELLKNAKLSSDSEDEEVFSHGPPRQPMQRPSLRQPARQPPPARQPGMTDFQKWQAEQDHSRRERLRKLQGKRPPDDVDQGWGGQMMPTPPTNKPTQLDLEKKERLQRMRRNILDQQSRHEGGDDSDADKENTTGGGRGEQGGVLGEGNGMTEIQRKEHELMMRIQKGQEELERMKQHRIQAHTQKKAEEDKKKREAAQKRLKMVSRAAEREELQDASEADVPDHHSVKKKVPQHRAASNENLKDTYSVKSATPPPPRHVPPQQNAMVKKKPSYQPEVNLDNESTAFYANMASTSEAQEAPAVDMVACDLCGRRFAADRLAKHTTICEKVSQKKRKVFDPAKMRAKGTDNEPYQRVGPQSAKRSQPPPKNNKWRQKHEEFIESLHYARKVATVQAKGGNIANLPPPPRSQNPDYVPCPYCERRFNKDVAERHIPRCKETKARPAPPKKRK</sequence>
<comment type="similarity">
    <text evidence="1">Belongs to the ZC2HC1 family.</text>
</comment>
<evidence type="ECO:0000259" key="8">
    <source>
        <dbReference type="PROSITE" id="PS52027"/>
    </source>
</evidence>
<dbReference type="PANTHER" id="PTHR14649:SF1">
    <property type="entry name" value="ZINC FINGER C2HC DOMAIN-CONTAINING PROTEIN 1C"/>
    <property type="match status" value="1"/>
</dbReference>
<feature type="region of interest" description="Disordered" evidence="7">
    <location>
        <begin position="1"/>
        <end position="61"/>
    </location>
</feature>
<keyword evidence="3 6" id="KW-0863">Zinc-finger</keyword>
<evidence type="ECO:0000256" key="3">
    <source>
        <dbReference type="ARBA" id="ARBA00022771"/>
    </source>
</evidence>
<evidence type="ECO:0000256" key="5">
    <source>
        <dbReference type="ARBA" id="ARBA00023054"/>
    </source>
</evidence>
<feature type="compositionally biased region" description="Basic and acidic residues" evidence="7">
    <location>
        <begin position="686"/>
        <end position="699"/>
    </location>
</feature>
<dbReference type="Proteomes" id="UP001209878">
    <property type="component" value="Unassembled WGS sequence"/>
</dbReference>
<feature type="compositionally biased region" description="Basic and acidic residues" evidence="7">
    <location>
        <begin position="596"/>
        <end position="607"/>
    </location>
</feature>
<feature type="region of interest" description="Disordered" evidence="7">
    <location>
        <begin position="236"/>
        <end position="535"/>
    </location>
</feature>
<evidence type="ECO:0000256" key="1">
    <source>
        <dbReference type="ARBA" id="ARBA00010843"/>
    </source>
</evidence>
<feature type="compositionally biased region" description="Gly residues" evidence="7">
    <location>
        <begin position="392"/>
        <end position="407"/>
    </location>
</feature>
<feature type="domain" description="C2HC/C3H-type" evidence="8">
    <location>
        <begin position="562"/>
        <end position="591"/>
    </location>
</feature>
<dbReference type="EMBL" id="JAODUO010000115">
    <property type="protein sequence ID" value="KAK2194298.1"/>
    <property type="molecule type" value="Genomic_DNA"/>
</dbReference>
<feature type="compositionally biased region" description="Basic residues" evidence="7">
    <location>
        <begin position="141"/>
        <end position="150"/>
    </location>
</feature>
<name>A0AAD9PGG7_RIDPI</name>
<comment type="caution">
    <text evidence="9">The sequence shown here is derived from an EMBL/GenBank/DDBJ whole genome shotgun (WGS) entry which is preliminary data.</text>
</comment>
<evidence type="ECO:0000256" key="4">
    <source>
        <dbReference type="ARBA" id="ARBA00022833"/>
    </source>
</evidence>
<feature type="compositionally biased region" description="Basic and acidic residues" evidence="7">
    <location>
        <begin position="444"/>
        <end position="457"/>
    </location>
</feature>
<keyword evidence="5" id="KW-0175">Coiled coil</keyword>
<keyword evidence="10" id="KW-1185">Reference proteome</keyword>
<dbReference type="PROSITE" id="PS52027">
    <property type="entry name" value="ZF_C2HC_C3H"/>
    <property type="match status" value="2"/>
</dbReference>
<feature type="compositionally biased region" description="Basic and acidic residues" evidence="7">
    <location>
        <begin position="412"/>
        <end position="433"/>
    </location>
</feature>
<feature type="domain" description="C2HC/C3H-type" evidence="8">
    <location>
        <begin position="671"/>
        <end position="700"/>
    </location>
</feature>
<feature type="compositionally biased region" description="Polar residues" evidence="7">
    <location>
        <begin position="204"/>
        <end position="213"/>
    </location>
</feature>
<keyword evidence="4" id="KW-0862">Zinc</keyword>
<dbReference type="GO" id="GO:0008270">
    <property type="term" value="F:zinc ion binding"/>
    <property type="evidence" value="ECO:0007669"/>
    <property type="project" value="UniProtKB-KW"/>
</dbReference>
<protein>
    <recommendedName>
        <fullName evidence="8">C2HC/C3H-type domain-containing protein</fullName>
    </recommendedName>
</protein>
<evidence type="ECO:0000313" key="9">
    <source>
        <dbReference type="EMBL" id="KAK2194298.1"/>
    </source>
</evidence>
<dbReference type="Pfam" id="PF13913">
    <property type="entry name" value="zf-C2HC_2"/>
    <property type="match status" value="2"/>
</dbReference>
<dbReference type="PANTHER" id="PTHR14649">
    <property type="entry name" value="ZINC FINGER C2HC DOMAIN-CONTAINING PROTEIN 1C"/>
    <property type="match status" value="1"/>
</dbReference>
<keyword evidence="2" id="KW-0479">Metal-binding</keyword>
<reference evidence="9" key="1">
    <citation type="journal article" date="2023" name="Mol. Biol. Evol.">
        <title>Third-Generation Sequencing Reveals the Adaptive Role of the Epigenome in Three Deep-Sea Polychaetes.</title>
        <authorList>
            <person name="Perez M."/>
            <person name="Aroh O."/>
            <person name="Sun Y."/>
            <person name="Lan Y."/>
            <person name="Juniper S.K."/>
            <person name="Young C.R."/>
            <person name="Angers B."/>
            <person name="Qian P.Y."/>
        </authorList>
    </citation>
    <scope>NUCLEOTIDE SEQUENCE</scope>
    <source>
        <strain evidence="9">R07B-5</strain>
    </source>
</reference>
<evidence type="ECO:0000256" key="6">
    <source>
        <dbReference type="PROSITE-ProRule" id="PRU01371"/>
    </source>
</evidence>
<evidence type="ECO:0000313" key="10">
    <source>
        <dbReference type="Proteomes" id="UP001209878"/>
    </source>
</evidence>
<dbReference type="Gene3D" id="3.30.160.60">
    <property type="entry name" value="Classic Zinc Finger"/>
    <property type="match status" value="2"/>
</dbReference>
<dbReference type="AlphaFoldDB" id="A0AAD9PGG7"/>
<accession>A0AAD9PGG7</accession>
<feature type="region of interest" description="Disordered" evidence="7">
    <location>
        <begin position="117"/>
        <end position="213"/>
    </location>
</feature>
<feature type="region of interest" description="Disordered" evidence="7">
    <location>
        <begin position="686"/>
        <end position="708"/>
    </location>
</feature>
<feature type="region of interest" description="Disordered" evidence="7">
    <location>
        <begin position="596"/>
        <end position="637"/>
    </location>
</feature>
<dbReference type="InterPro" id="IPR049899">
    <property type="entry name" value="Znf_C2HC_C3H"/>
</dbReference>
<evidence type="ECO:0000256" key="7">
    <source>
        <dbReference type="SAM" id="MobiDB-lite"/>
    </source>
</evidence>
<dbReference type="InterPro" id="IPR026104">
    <property type="entry name" value="ZNF_C2HC_dom_1C"/>
</dbReference>
<organism evidence="9 10">
    <name type="scientific">Ridgeia piscesae</name>
    <name type="common">Tubeworm</name>
    <dbReference type="NCBI Taxonomy" id="27915"/>
    <lineage>
        <taxon>Eukaryota</taxon>
        <taxon>Metazoa</taxon>
        <taxon>Spiralia</taxon>
        <taxon>Lophotrochozoa</taxon>
        <taxon>Annelida</taxon>
        <taxon>Polychaeta</taxon>
        <taxon>Sedentaria</taxon>
        <taxon>Canalipalpata</taxon>
        <taxon>Sabellida</taxon>
        <taxon>Siboglinidae</taxon>
        <taxon>Ridgeia</taxon>
    </lineage>
</organism>